<feature type="compositionally biased region" description="Polar residues" evidence="1">
    <location>
        <begin position="104"/>
        <end position="115"/>
    </location>
</feature>
<dbReference type="AlphaFoldDB" id="A0A0K2TI00"/>
<accession>A0A0K2TI00</accession>
<feature type="region of interest" description="Disordered" evidence="1">
    <location>
        <begin position="83"/>
        <end position="115"/>
    </location>
</feature>
<evidence type="ECO:0000256" key="2">
    <source>
        <dbReference type="SAM" id="SignalP"/>
    </source>
</evidence>
<keyword evidence="2" id="KW-0732">Signal</keyword>
<name>A0A0K2TI00_LEPSM</name>
<feature type="compositionally biased region" description="Low complexity" evidence="1">
    <location>
        <begin position="168"/>
        <end position="181"/>
    </location>
</feature>
<organism evidence="3">
    <name type="scientific">Lepeophtheirus salmonis</name>
    <name type="common">Salmon louse</name>
    <name type="synonym">Caligus salmonis</name>
    <dbReference type="NCBI Taxonomy" id="72036"/>
    <lineage>
        <taxon>Eukaryota</taxon>
        <taxon>Metazoa</taxon>
        <taxon>Ecdysozoa</taxon>
        <taxon>Arthropoda</taxon>
        <taxon>Crustacea</taxon>
        <taxon>Multicrustacea</taxon>
        <taxon>Hexanauplia</taxon>
        <taxon>Copepoda</taxon>
        <taxon>Siphonostomatoida</taxon>
        <taxon>Caligidae</taxon>
        <taxon>Lepeophtheirus</taxon>
    </lineage>
</organism>
<proteinExistence type="predicted"/>
<dbReference type="EMBL" id="HACA01008312">
    <property type="protein sequence ID" value="CDW25673.1"/>
    <property type="molecule type" value="Transcribed_RNA"/>
</dbReference>
<feature type="region of interest" description="Disordered" evidence="1">
    <location>
        <begin position="274"/>
        <end position="294"/>
    </location>
</feature>
<reference evidence="3" key="1">
    <citation type="submission" date="2014-05" db="EMBL/GenBank/DDBJ databases">
        <authorList>
            <person name="Chronopoulou M."/>
        </authorList>
    </citation>
    <scope>NUCLEOTIDE SEQUENCE</scope>
    <source>
        <tissue evidence="3">Whole organism</tissue>
    </source>
</reference>
<evidence type="ECO:0000313" key="3">
    <source>
        <dbReference type="EMBL" id="CDW25673.1"/>
    </source>
</evidence>
<feature type="compositionally biased region" description="Basic and acidic residues" evidence="1">
    <location>
        <begin position="198"/>
        <end position="211"/>
    </location>
</feature>
<sequence>MRTTLLKIIITLQFSCLLAVPGGLLIGGRGGTPGQTHLTHGNSEINQDTNNDEGNVIENLLPRKEYRKISAGPSYPIKRQDFYNYNNDYDYPEQQEEDPRHLSQDSIKQPNFNIPNDFKSNFGNFNEFLKSFDGSSKGFANFLNTVNLNSFRANSGGFADDNSKENQDPQQQQQQDYGYQPEPEEKPTFTRPQPVYVPKEESPEKDYGFDPENADFRYKEESLYPEFKSQQFQFENYRDEGRSPEYDDDFNFDFPKTEFEEFQEVIKKERPLIQEEESDFEESPPYPEPKDFPREIIKYDDPQFINNNRENPALLYNPIDSSSEQKKKTHIIRPVQTKVPIYSENNFRGPVKPLSTNLHTSHQLIQIPSIDDRFHPIAKDTVPVFTGFDNNQEIITAPPFPKRRFVNSLRGHTFDVKLGAGFNTGDGTPLDTETVEPITHFSKK</sequence>
<evidence type="ECO:0000256" key="1">
    <source>
        <dbReference type="SAM" id="MobiDB-lite"/>
    </source>
</evidence>
<feature type="chain" id="PRO_5005487856" evidence="2">
    <location>
        <begin position="20"/>
        <end position="444"/>
    </location>
</feature>
<feature type="signal peptide" evidence="2">
    <location>
        <begin position="1"/>
        <end position="19"/>
    </location>
</feature>
<protein>
    <submittedName>
        <fullName evidence="3">Uncharacterized protein</fullName>
    </submittedName>
</protein>
<feature type="region of interest" description="Disordered" evidence="1">
    <location>
        <begin position="154"/>
        <end position="211"/>
    </location>
</feature>